<keyword evidence="2" id="KW-1185">Reference proteome</keyword>
<dbReference type="Proteomes" id="UP001239445">
    <property type="component" value="Unassembled WGS sequence"/>
</dbReference>
<organism evidence="1 2">
    <name type="scientific">Echria macrotheca</name>
    <dbReference type="NCBI Taxonomy" id="438768"/>
    <lineage>
        <taxon>Eukaryota</taxon>
        <taxon>Fungi</taxon>
        <taxon>Dikarya</taxon>
        <taxon>Ascomycota</taxon>
        <taxon>Pezizomycotina</taxon>
        <taxon>Sordariomycetes</taxon>
        <taxon>Sordariomycetidae</taxon>
        <taxon>Sordariales</taxon>
        <taxon>Schizotheciaceae</taxon>
        <taxon>Echria</taxon>
    </lineage>
</organism>
<reference evidence="1" key="1">
    <citation type="submission" date="2023-06" db="EMBL/GenBank/DDBJ databases">
        <title>Genome-scale phylogeny and comparative genomics of the fungal order Sordariales.</title>
        <authorList>
            <consortium name="Lawrence Berkeley National Laboratory"/>
            <person name="Hensen N."/>
            <person name="Bonometti L."/>
            <person name="Westerberg I."/>
            <person name="Brannstrom I.O."/>
            <person name="Guillou S."/>
            <person name="Cros-Aarteil S."/>
            <person name="Calhoun S."/>
            <person name="Haridas S."/>
            <person name="Kuo A."/>
            <person name="Mondo S."/>
            <person name="Pangilinan J."/>
            <person name="Riley R."/>
            <person name="Labutti K."/>
            <person name="Andreopoulos B."/>
            <person name="Lipzen A."/>
            <person name="Chen C."/>
            <person name="Yanf M."/>
            <person name="Daum C."/>
            <person name="Ng V."/>
            <person name="Clum A."/>
            <person name="Steindorff A."/>
            <person name="Ohm R."/>
            <person name="Martin F."/>
            <person name="Silar P."/>
            <person name="Natvig D."/>
            <person name="Lalanne C."/>
            <person name="Gautier V."/>
            <person name="Ament-Velasquez S.L."/>
            <person name="Kruys A."/>
            <person name="Hutchinson M.I."/>
            <person name="Powell A.J."/>
            <person name="Barry K."/>
            <person name="Miller A.N."/>
            <person name="Grigoriev I.V."/>
            <person name="Debuchy R."/>
            <person name="Gladieux P."/>
            <person name="Thoren M.H."/>
            <person name="Johannesson H."/>
        </authorList>
    </citation>
    <scope>NUCLEOTIDE SEQUENCE</scope>
    <source>
        <strain evidence="1">PSN4</strain>
    </source>
</reference>
<evidence type="ECO:0000313" key="1">
    <source>
        <dbReference type="EMBL" id="KAK1751557.1"/>
    </source>
</evidence>
<dbReference type="EMBL" id="MU839841">
    <property type="protein sequence ID" value="KAK1751557.1"/>
    <property type="molecule type" value="Genomic_DNA"/>
</dbReference>
<comment type="caution">
    <text evidence="1">The sequence shown here is derived from an EMBL/GenBank/DDBJ whole genome shotgun (WGS) entry which is preliminary data.</text>
</comment>
<dbReference type="AlphaFoldDB" id="A0AAJ0F2V7"/>
<name>A0AAJ0F2V7_9PEZI</name>
<sequence length="264" mass="28788">MDNPSSKTRTGAGRREAWSHLPLFAHGSSLSRQARTTLFALQGFRGFLSSEPEKKVEVSTHALAGYQAKPEEATAVAHLLDGAQNGTLAPHVSRSPSAGFTLQMKMMATLCTSVQATHTVTVTSSNTTPEPGCRPRRGLLLQLHRGVLACLGQDYDLLLRDIKSSHDGGSVWHTYLQTTVEMWTQPRCCGTFNIRALQVLRGPSGRVYFSENDIDTSPAIDEGVSDDMRDNPGWVKIGVYYIDSEQHRATGPREVVCFPSGGCI</sequence>
<evidence type="ECO:0000313" key="2">
    <source>
        <dbReference type="Proteomes" id="UP001239445"/>
    </source>
</evidence>
<gene>
    <name evidence="1" type="ORF">QBC47DRAFT_363935</name>
</gene>
<proteinExistence type="predicted"/>
<protein>
    <submittedName>
        <fullName evidence="1">Uncharacterized protein</fullName>
    </submittedName>
</protein>
<accession>A0AAJ0F2V7</accession>